<keyword evidence="1" id="KW-0812">Transmembrane</keyword>
<dbReference type="PANTHER" id="PTHR35793">
    <property type="entry name" value="INNER MEMBRANE PROTEIN YJIG"/>
    <property type="match status" value="1"/>
</dbReference>
<dbReference type="AlphaFoldDB" id="A0A934WUJ2"/>
<protein>
    <submittedName>
        <fullName evidence="3">Spore maturation protein</fullName>
    </submittedName>
</protein>
<keyword evidence="1" id="KW-0472">Membrane</keyword>
<feature type="transmembrane region" description="Helical" evidence="1">
    <location>
        <begin position="148"/>
        <end position="168"/>
    </location>
</feature>
<feature type="transmembrane region" description="Helical" evidence="1">
    <location>
        <begin position="36"/>
        <end position="55"/>
    </location>
</feature>
<dbReference type="Pfam" id="PF07670">
    <property type="entry name" value="Gate"/>
    <property type="match status" value="1"/>
</dbReference>
<keyword evidence="4" id="KW-1185">Reference proteome</keyword>
<accession>A0A934WUJ2</accession>
<sequence length="169" mass="17990">MELAMPIFACVIVLFGLIRRVPVFDIFMVGAKEGIRTLYNIAPTIIGLMFAVSLLKSSGAVDVICSAISPIAQRLGFPPEIVPMAMLRPVSGSGATALLLSVFEDCGTDSFAGRVASVLAGSSETTFYATAMYFGSVHIKNTRHTLPAALAADFTALVMSVVTVRLFFY</sequence>
<proteinExistence type="predicted"/>
<evidence type="ECO:0000313" key="4">
    <source>
        <dbReference type="Proteomes" id="UP000633365"/>
    </source>
</evidence>
<name>A0A934WUJ2_9FIRM</name>
<dbReference type="Proteomes" id="UP000633365">
    <property type="component" value="Unassembled WGS sequence"/>
</dbReference>
<dbReference type="EMBL" id="JAEQMG010000188">
    <property type="protein sequence ID" value="MBK6090233.1"/>
    <property type="molecule type" value="Genomic_DNA"/>
</dbReference>
<keyword evidence="1" id="KW-1133">Transmembrane helix</keyword>
<dbReference type="InterPro" id="IPR011642">
    <property type="entry name" value="Gate_dom"/>
</dbReference>
<dbReference type="GO" id="GO:0005886">
    <property type="term" value="C:plasma membrane"/>
    <property type="evidence" value="ECO:0007669"/>
    <property type="project" value="TreeGrafter"/>
</dbReference>
<dbReference type="PANTHER" id="PTHR35793:SF2">
    <property type="entry name" value="INNER MEMBRANE PROTEIN YJIG"/>
    <property type="match status" value="1"/>
</dbReference>
<dbReference type="RefSeq" id="WP_201428903.1">
    <property type="nucleotide sequence ID" value="NZ_JAEQMG010000188.1"/>
</dbReference>
<evidence type="ECO:0000313" key="3">
    <source>
        <dbReference type="EMBL" id="MBK6090233.1"/>
    </source>
</evidence>
<dbReference type="InterPro" id="IPR052549">
    <property type="entry name" value="SpmB"/>
</dbReference>
<feature type="domain" description="Nucleoside transporter/FeoB GTPase Gate" evidence="2">
    <location>
        <begin position="39"/>
        <end position="139"/>
    </location>
</feature>
<comment type="caution">
    <text evidence="3">The sequence shown here is derived from an EMBL/GenBank/DDBJ whole genome shotgun (WGS) entry which is preliminary data.</text>
</comment>
<gene>
    <name evidence="3" type="ORF">JKK62_16550</name>
</gene>
<evidence type="ECO:0000256" key="1">
    <source>
        <dbReference type="SAM" id="Phobius"/>
    </source>
</evidence>
<evidence type="ECO:0000259" key="2">
    <source>
        <dbReference type="Pfam" id="PF07670"/>
    </source>
</evidence>
<organism evidence="3 4">
    <name type="scientific">Ruminococcus difficilis</name>
    <dbReference type="NCBI Taxonomy" id="2763069"/>
    <lineage>
        <taxon>Bacteria</taxon>
        <taxon>Bacillati</taxon>
        <taxon>Bacillota</taxon>
        <taxon>Clostridia</taxon>
        <taxon>Eubacteriales</taxon>
        <taxon>Oscillospiraceae</taxon>
        <taxon>Ruminococcus</taxon>
    </lineage>
</organism>
<reference evidence="3" key="1">
    <citation type="submission" date="2021-01" db="EMBL/GenBank/DDBJ databases">
        <title>Genome public.</title>
        <authorList>
            <person name="Liu C."/>
            <person name="Sun Q."/>
        </authorList>
    </citation>
    <scope>NUCLEOTIDE SEQUENCE</scope>
    <source>
        <strain evidence="3">M6</strain>
    </source>
</reference>